<dbReference type="Proteomes" id="UP000290289">
    <property type="component" value="Chromosome 12"/>
</dbReference>
<protein>
    <submittedName>
        <fullName evidence="1">Uncharacterized protein</fullName>
    </submittedName>
</protein>
<reference evidence="1 2" key="1">
    <citation type="submission" date="2018-10" db="EMBL/GenBank/DDBJ databases">
        <title>A high-quality apple genome assembly.</title>
        <authorList>
            <person name="Hu J."/>
        </authorList>
    </citation>
    <scope>NUCLEOTIDE SEQUENCE [LARGE SCALE GENOMIC DNA]</scope>
    <source>
        <strain evidence="2">cv. HFTH1</strain>
        <tissue evidence="1">Young leaf</tissue>
    </source>
</reference>
<dbReference type="EMBL" id="RDQH01000338">
    <property type="protein sequence ID" value="RXH82287.1"/>
    <property type="molecule type" value="Genomic_DNA"/>
</dbReference>
<name>A0A498IJM3_MALDO</name>
<proteinExistence type="predicted"/>
<accession>A0A498IJM3</accession>
<gene>
    <name evidence="1" type="ORF">DVH24_036628</name>
</gene>
<evidence type="ECO:0000313" key="1">
    <source>
        <dbReference type="EMBL" id="RXH82287.1"/>
    </source>
</evidence>
<organism evidence="1 2">
    <name type="scientific">Malus domestica</name>
    <name type="common">Apple</name>
    <name type="synonym">Pyrus malus</name>
    <dbReference type="NCBI Taxonomy" id="3750"/>
    <lineage>
        <taxon>Eukaryota</taxon>
        <taxon>Viridiplantae</taxon>
        <taxon>Streptophyta</taxon>
        <taxon>Embryophyta</taxon>
        <taxon>Tracheophyta</taxon>
        <taxon>Spermatophyta</taxon>
        <taxon>Magnoliopsida</taxon>
        <taxon>eudicotyledons</taxon>
        <taxon>Gunneridae</taxon>
        <taxon>Pentapetalae</taxon>
        <taxon>rosids</taxon>
        <taxon>fabids</taxon>
        <taxon>Rosales</taxon>
        <taxon>Rosaceae</taxon>
        <taxon>Amygdaloideae</taxon>
        <taxon>Maleae</taxon>
        <taxon>Malus</taxon>
    </lineage>
</organism>
<comment type="caution">
    <text evidence="1">The sequence shown here is derived from an EMBL/GenBank/DDBJ whole genome shotgun (WGS) entry which is preliminary data.</text>
</comment>
<sequence>MEDIKMANTAEQWNQEEESIDKCMDPEIYEHAANLSDPNYTKPESSMSHLGSYMIYLAETFRKRGNRQKIQLG</sequence>
<evidence type="ECO:0000313" key="2">
    <source>
        <dbReference type="Proteomes" id="UP000290289"/>
    </source>
</evidence>
<dbReference type="AlphaFoldDB" id="A0A498IJM3"/>
<keyword evidence="2" id="KW-1185">Reference proteome</keyword>